<gene>
    <name evidence="1" type="ORF">K444DRAFT_648655</name>
</gene>
<dbReference type="SUPFAM" id="SSF56112">
    <property type="entry name" value="Protein kinase-like (PK-like)"/>
    <property type="match status" value="1"/>
</dbReference>
<dbReference type="InParanoid" id="A0A2J6SH26"/>
<reference evidence="1 2" key="1">
    <citation type="submission" date="2016-04" db="EMBL/GenBank/DDBJ databases">
        <title>A degradative enzymes factory behind the ericoid mycorrhizal symbiosis.</title>
        <authorList>
            <consortium name="DOE Joint Genome Institute"/>
            <person name="Martino E."/>
            <person name="Morin E."/>
            <person name="Grelet G."/>
            <person name="Kuo A."/>
            <person name="Kohler A."/>
            <person name="Daghino S."/>
            <person name="Barry K."/>
            <person name="Choi C."/>
            <person name="Cichocki N."/>
            <person name="Clum A."/>
            <person name="Copeland A."/>
            <person name="Hainaut M."/>
            <person name="Haridas S."/>
            <person name="Labutti K."/>
            <person name="Lindquist E."/>
            <person name="Lipzen A."/>
            <person name="Khouja H.-R."/>
            <person name="Murat C."/>
            <person name="Ohm R."/>
            <person name="Olson A."/>
            <person name="Spatafora J."/>
            <person name="Veneault-Fourrey C."/>
            <person name="Henrissat B."/>
            <person name="Grigoriev I."/>
            <person name="Martin F."/>
            <person name="Perotto S."/>
        </authorList>
    </citation>
    <scope>NUCLEOTIDE SEQUENCE [LARGE SCALE GENOMIC DNA]</scope>
    <source>
        <strain evidence="1 2">E</strain>
    </source>
</reference>
<sequence>MDINQRIELIHEVESKLWVDKVNQRRTKLLPEWGDFLHGAYNVGQKATFSDGTACLVRFPRVGNVCGDYADEKVAMEIEVMSLIHEKTTIPVPHIKAWGLAASNPLGLGPFIIMDFIDGVSLNGLLKNPNAEPATRLIKEDISDGDIEFIYRQFANFLLQLFKLDFDRIGSLLSPKTKFSAPIRPLTYKVHNIMQTGGVDTFGDRSEGFSTTTEYFHSVVGQDWEQLLHQPNSIAGEWDGRAKYASLSVLKSLIPDYVDKKYDHGPFKLICDDLGLANMIVKSKEDLAIVGMVDLEWSYIGPAQLFGSAPWWLLQDRLNNWDTSLDKESPEIIARFFKYLEIFKRVLEEEDEKMPGNQEKELSNPVKRSEVSGVMWLHMVLSCGFNDAHNLPFTQLRHHMGIKEWERRKEEFYKTEGMETFVTQKLPQLTQYEKDFEKTKAHKVDVNNKTMTGEEFIVTHQPVSRS</sequence>
<evidence type="ECO:0008006" key="3">
    <source>
        <dbReference type="Google" id="ProtNLM"/>
    </source>
</evidence>
<evidence type="ECO:0000313" key="1">
    <source>
        <dbReference type="EMBL" id="PMD50068.1"/>
    </source>
</evidence>
<dbReference type="InterPro" id="IPR051678">
    <property type="entry name" value="AGP_Transferase"/>
</dbReference>
<dbReference type="GeneID" id="36593564"/>
<evidence type="ECO:0000313" key="2">
    <source>
        <dbReference type="Proteomes" id="UP000235371"/>
    </source>
</evidence>
<keyword evidence="2" id="KW-1185">Reference proteome</keyword>
<dbReference type="RefSeq" id="XP_024726972.1">
    <property type="nucleotide sequence ID" value="XM_024885487.1"/>
</dbReference>
<dbReference type="OrthoDB" id="5412996at2759"/>
<accession>A0A2J6SH26</accession>
<dbReference type="AlphaFoldDB" id="A0A2J6SH26"/>
<dbReference type="InterPro" id="IPR011009">
    <property type="entry name" value="Kinase-like_dom_sf"/>
</dbReference>
<dbReference type="PANTHER" id="PTHR21310">
    <property type="entry name" value="AMINOGLYCOSIDE PHOSPHOTRANSFERASE-RELATED-RELATED"/>
    <property type="match status" value="1"/>
</dbReference>
<organism evidence="1 2">
    <name type="scientific">Hyaloscypha bicolor E</name>
    <dbReference type="NCBI Taxonomy" id="1095630"/>
    <lineage>
        <taxon>Eukaryota</taxon>
        <taxon>Fungi</taxon>
        <taxon>Dikarya</taxon>
        <taxon>Ascomycota</taxon>
        <taxon>Pezizomycotina</taxon>
        <taxon>Leotiomycetes</taxon>
        <taxon>Helotiales</taxon>
        <taxon>Hyaloscyphaceae</taxon>
        <taxon>Hyaloscypha</taxon>
        <taxon>Hyaloscypha bicolor</taxon>
    </lineage>
</organism>
<name>A0A2J6SH26_9HELO</name>
<dbReference type="Proteomes" id="UP000235371">
    <property type="component" value="Unassembled WGS sequence"/>
</dbReference>
<proteinExistence type="predicted"/>
<dbReference type="PANTHER" id="PTHR21310:SF37">
    <property type="entry name" value="AMINOGLYCOSIDE PHOSPHOTRANSFERASE DOMAIN-CONTAINING PROTEIN"/>
    <property type="match status" value="1"/>
</dbReference>
<protein>
    <recommendedName>
        <fullName evidence="3">Aminoglycoside phosphotransferase domain-containing protein</fullName>
    </recommendedName>
</protein>
<dbReference type="EMBL" id="KZ613914">
    <property type="protein sequence ID" value="PMD50068.1"/>
    <property type="molecule type" value="Genomic_DNA"/>
</dbReference>